<dbReference type="OrthoDB" id="6359816at2759"/>
<dbReference type="HOGENOM" id="CLU_043561_1_1_1"/>
<organism evidence="2 3">
    <name type="scientific">Phlebiopsis gigantea (strain 11061_1 CR5-6)</name>
    <name type="common">White-rot fungus</name>
    <name type="synonym">Peniophora gigantea</name>
    <dbReference type="NCBI Taxonomy" id="745531"/>
    <lineage>
        <taxon>Eukaryota</taxon>
        <taxon>Fungi</taxon>
        <taxon>Dikarya</taxon>
        <taxon>Basidiomycota</taxon>
        <taxon>Agaricomycotina</taxon>
        <taxon>Agaricomycetes</taxon>
        <taxon>Polyporales</taxon>
        <taxon>Phanerochaetaceae</taxon>
        <taxon>Phlebiopsis</taxon>
    </lineage>
</organism>
<dbReference type="EMBL" id="KN840618">
    <property type="protein sequence ID" value="KIP03404.1"/>
    <property type="molecule type" value="Genomic_DNA"/>
</dbReference>
<sequence length="387" mass="42437">MSHPARTKIPRNTLKPAPPQKKGKGARTLPAAPPIPADVERQPATLLKLACKLSMASGSFVDTKFFAYTRRDGRGRVGAPRAVYANSFVLRAKAPQYFEPLLQGGFEGDGAVGPLDAPFPPDLPDDVDASGYDSDSDIEDEEETWTAHSEPTSLSPWVSPVPVDLKPEGSALEDDVEKATKIESLESTGEPSEPEHTPDTIVNSGPQGKIRLMRDFAYPTWNAFIFYIYTGDVVFAPLKSQVQMPEPGTVRRDGLTAAAPRCSPKSMYRLADELGLDDLKTLAKKDIESKLSADNILAELFSGFTAKYDDIRDMELTFACTQARESLRSGIFEWLRHTDDLKHNADVLAHLIRWLAGGGPDQGPNYCSDCGTDRSWNCTHCGCQRSF</sequence>
<keyword evidence="3" id="KW-1185">Reference proteome</keyword>
<gene>
    <name evidence="2" type="ORF">PHLGIDRAFT_121629</name>
</gene>
<evidence type="ECO:0000313" key="2">
    <source>
        <dbReference type="EMBL" id="KIP03404.1"/>
    </source>
</evidence>
<evidence type="ECO:0000313" key="3">
    <source>
        <dbReference type="Proteomes" id="UP000053257"/>
    </source>
</evidence>
<dbReference type="AlphaFoldDB" id="A0A0C3NFE1"/>
<dbReference type="STRING" id="745531.A0A0C3NFE1"/>
<feature type="compositionally biased region" description="Acidic residues" evidence="1">
    <location>
        <begin position="123"/>
        <end position="144"/>
    </location>
</feature>
<feature type="compositionally biased region" description="Polar residues" evidence="1">
    <location>
        <begin position="146"/>
        <end position="156"/>
    </location>
</feature>
<evidence type="ECO:0000256" key="1">
    <source>
        <dbReference type="SAM" id="MobiDB-lite"/>
    </source>
</evidence>
<dbReference type="Gene3D" id="3.30.710.10">
    <property type="entry name" value="Potassium Channel Kv1.1, Chain A"/>
    <property type="match status" value="1"/>
</dbReference>
<proteinExistence type="predicted"/>
<evidence type="ECO:0008006" key="4">
    <source>
        <dbReference type="Google" id="ProtNLM"/>
    </source>
</evidence>
<dbReference type="InterPro" id="IPR011333">
    <property type="entry name" value="SKP1/BTB/POZ_sf"/>
</dbReference>
<dbReference type="Proteomes" id="UP000053257">
    <property type="component" value="Unassembled WGS sequence"/>
</dbReference>
<protein>
    <recommendedName>
        <fullName evidence="4">BTB domain-containing protein</fullName>
    </recommendedName>
</protein>
<feature type="region of interest" description="Disordered" evidence="1">
    <location>
        <begin position="112"/>
        <end position="177"/>
    </location>
</feature>
<reference evidence="2 3" key="1">
    <citation type="journal article" date="2014" name="PLoS Genet.">
        <title>Analysis of the Phlebiopsis gigantea genome, transcriptome and secretome provides insight into its pioneer colonization strategies of wood.</title>
        <authorList>
            <person name="Hori C."/>
            <person name="Ishida T."/>
            <person name="Igarashi K."/>
            <person name="Samejima M."/>
            <person name="Suzuki H."/>
            <person name="Master E."/>
            <person name="Ferreira P."/>
            <person name="Ruiz-Duenas F.J."/>
            <person name="Held B."/>
            <person name="Canessa P."/>
            <person name="Larrondo L.F."/>
            <person name="Schmoll M."/>
            <person name="Druzhinina I.S."/>
            <person name="Kubicek C.P."/>
            <person name="Gaskell J.A."/>
            <person name="Kersten P."/>
            <person name="St John F."/>
            <person name="Glasner J."/>
            <person name="Sabat G."/>
            <person name="Splinter BonDurant S."/>
            <person name="Syed K."/>
            <person name="Yadav J."/>
            <person name="Mgbeahuruike A.C."/>
            <person name="Kovalchuk A."/>
            <person name="Asiegbu F.O."/>
            <person name="Lackner G."/>
            <person name="Hoffmeister D."/>
            <person name="Rencoret J."/>
            <person name="Gutierrez A."/>
            <person name="Sun H."/>
            <person name="Lindquist E."/>
            <person name="Barry K."/>
            <person name="Riley R."/>
            <person name="Grigoriev I.V."/>
            <person name="Henrissat B."/>
            <person name="Kues U."/>
            <person name="Berka R.M."/>
            <person name="Martinez A.T."/>
            <person name="Covert S.F."/>
            <person name="Blanchette R.A."/>
            <person name="Cullen D."/>
        </authorList>
    </citation>
    <scope>NUCLEOTIDE SEQUENCE [LARGE SCALE GENOMIC DNA]</scope>
    <source>
        <strain evidence="2 3">11061_1 CR5-6</strain>
    </source>
</reference>
<accession>A0A0C3NFE1</accession>
<feature type="region of interest" description="Disordered" evidence="1">
    <location>
        <begin position="185"/>
        <end position="204"/>
    </location>
</feature>
<feature type="region of interest" description="Disordered" evidence="1">
    <location>
        <begin position="1"/>
        <end position="37"/>
    </location>
</feature>
<name>A0A0C3NFE1_PHLG1</name>